<protein>
    <submittedName>
        <fullName evidence="1">Uncharacterized protein</fullName>
    </submittedName>
</protein>
<reference evidence="1" key="1">
    <citation type="journal article" date="2022" name="bioRxiv">
        <title>Sequencing and chromosome-scale assembly of the giantPleurodeles waltlgenome.</title>
        <authorList>
            <person name="Brown T."/>
            <person name="Elewa A."/>
            <person name="Iarovenko S."/>
            <person name="Subramanian E."/>
            <person name="Araus A.J."/>
            <person name="Petzold A."/>
            <person name="Susuki M."/>
            <person name="Suzuki K.-i.T."/>
            <person name="Hayashi T."/>
            <person name="Toyoda A."/>
            <person name="Oliveira C."/>
            <person name="Osipova E."/>
            <person name="Leigh N.D."/>
            <person name="Simon A."/>
            <person name="Yun M.H."/>
        </authorList>
    </citation>
    <scope>NUCLEOTIDE SEQUENCE</scope>
    <source>
        <strain evidence="1">20211129_DDA</strain>
        <tissue evidence="1">Liver</tissue>
    </source>
</reference>
<gene>
    <name evidence="1" type="ORF">NDU88_005251</name>
</gene>
<dbReference type="EMBL" id="JANPWB010000012">
    <property type="protein sequence ID" value="KAJ1117051.1"/>
    <property type="molecule type" value="Genomic_DNA"/>
</dbReference>
<keyword evidence="2" id="KW-1185">Reference proteome</keyword>
<dbReference type="AlphaFoldDB" id="A0AAV7NLY7"/>
<evidence type="ECO:0000313" key="1">
    <source>
        <dbReference type="EMBL" id="KAJ1117051.1"/>
    </source>
</evidence>
<proteinExistence type="predicted"/>
<dbReference type="Proteomes" id="UP001066276">
    <property type="component" value="Chromosome 8"/>
</dbReference>
<organism evidence="1 2">
    <name type="scientific">Pleurodeles waltl</name>
    <name type="common">Iberian ribbed newt</name>
    <dbReference type="NCBI Taxonomy" id="8319"/>
    <lineage>
        <taxon>Eukaryota</taxon>
        <taxon>Metazoa</taxon>
        <taxon>Chordata</taxon>
        <taxon>Craniata</taxon>
        <taxon>Vertebrata</taxon>
        <taxon>Euteleostomi</taxon>
        <taxon>Amphibia</taxon>
        <taxon>Batrachia</taxon>
        <taxon>Caudata</taxon>
        <taxon>Salamandroidea</taxon>
        <taxon>Salamandridae</taxon>
        <taxon>Pleurodelinae</taxon>
        <taxon>Pleurodeles</taxon>
    </lineage>
</organism>
<accession>A0AAV7NLY7</accession>
<sequence length="113" mass="12409">MGKKKAGAGKLLVVPPWVRCTEEVPPDHSPPRPGHRKPVDERMLRAGVAKLLEAAASEDGAEQLVGPWRALDVPQIARARRTLPAGKRGEEFYWPGRSAGLCDSRARRLDKNP</sequence>
<name>A0AAV7NLY7_PLEWA</name>
<comment type="caution">
    <text evidence="1">The sequence shown here is derived from an EMBL/GenBank/DDBJ whole genome shotgun (WGS) entry which is preliminary data.</text>
</comment>
<evidence type="ECO:0000313" key="2">
    <source>
        <dbReference type="Proteomes" id="UP001066276"/>
    </source>
</evidence>